<dbReference type="Proteomes" id="UP000017415">
    <property type="component" value="Unassembled WGS sequence"/>
</dbReference>
<proteinExistence type="predicted"/>
<dbReference type="GeneID" id="60871488"/>
<accession>S1RN83</accession>
<evidence type="ECO:0000313" key="2">
    <source>
        <dbReference type="Proteomes" id="UP000017415"/>
    </source>
</evidence>
<organism evidence="1 2">
    <name type="scientific">Enterococcus cecorum DSM 20682 = ATCC 43198</name>
    <dbReference type="NCBI Taxonomy" id="1121864"/>
    <lineage>
        <taxon>Bacteria</taxon>
        <taxon>Bacillati</taxon>
        <taxon>Bacillota</taxon>
        <taxon>Bacilli</taxon>
        <taxon>Lactobacillales</taxon>
        <taxon>Enterococcaceae</taxon>
        <taxon>Enterococcus</taxon>
    </lineage>
</organism>
<gene>
    <name evidence="1" type="ORF">OMO_00326</name>
</gene>
<dbReference type="AlphaFoldDB" id="S1RN83"/>
<dbReference type="EMBL" id="AHYS01000001">
    <property type="protein sequence ID" value="ESK62677.1"/>
    <property type="molecule type" value="Genomic_DNA"/>
</dbReference>
<dbReference type="RefSeq" id="WP_016251998.1">
    <property type="nucleotide sequence ID" value="NZ_ASWI01000004.1"/>
</dbReference>
<protein>
    <submittedName>
        <fullName evidence="1">Uncharacterized protein</fullName>
    </submittedName>
</protein>
<dbReference type="OrthoDB" id="9986693at2"/>
<name>S1RN83_9ENTE</name>
<dbReference type="PATRIC" id="fig|1121864.4.peg.1858"/>
<reference evidence="1 2" key="1">
    <citation type="submission" date="2013-10" db="EMBL/GenBank/DDBJ databases">
        <title>The Genome Sequence of Enterococcus cecorum DSM 20682 (= ATCC 43198) (Illumina assembly).</title>
        <authorList>
            <consortium name="The Broad Institute Genomics Platform"/>
            <consortium name="The Broad Institute Genome Sequencing Center for Infectious Disease"/>
            <person name="Earl A."/>
            <person name="Russ C."/>
            <person name="Gilmore M."/>
            <person name="Surin D."/>
            <person name="Walker B."/>
            <person name="Young S."/>
            <person name="Zeng Q."/>
            <person name="Gargeya S."/>
            <person name="Fitzgerald M."/>
            <person name="Haas B."/>
            <person name="Abouelleil A."/>
            <person name="Allen A.W."/>
            <person name="Alvarado L."/>
            <person name="Arachchi H.M."/>
            <person name="Berlin A.M."/>
            <person name="Chapman S.B."/>
            <person name="Gainer-Dewar J."/>
            <person name="Goldberg J."/>
            <person name="Griggs A."/>
            <person name="Gujja S."/>
            <person name="Hansen M."/>
            <person name="Howarth C."/>
            <person name="Imamovic A."/>
            <person name="Ireland A."/>
            <person name="Larimer J."/>
            <person name="McCowan C."/>
            <person name="Murphy C."/>
            <person name="Pearson M."/>
            <person name="Poon T.W."/>
            <person name="Priest M."/>
            <person name="Roberts A."/>
            <person name="Saif S."/>
            <person name="Shea T."/>
            <person name="Sisk P."/>
            <person name="Sykes S."/>
            <person name="Wortman J."/>
            <person name="Nusbaum C."/>
            <person name="Birren B."/>
        </authorList>
    </citation>
    <scope>NUCLEOTIDE SEQUENCE [LARGE SCALE GENOMIC DNA]</scope>
    <source>
        <strain evidence="1 2">ATCC 43198</strain>
    </source>
</reference>
<comment type="caution">
    <text evidence="1">The sequence shown here is derived from an EMBL/GenBank/DDBJ whole genome shotgun (WGS) entry which is preliminary data.</text>
</comment>
<keyword evidence="2" id="KW-1185">Reference proteome</keyword>
<evidence type="ECO:0000313" key="1">
    <source>
        <dbReference type="EMBL" id="ESK62677.1"/>
    </source>
</evidence>
<sequence>MSEQIPGAWAMKIASVLKDNYTMADILSLTNSFGATNDIDIKYSQAPKMMNKQNVAQQNLSMFSVNQVIQFLTDIVESGTGIMPEELSDLLQETIEKFPNEANLQDTKTIEKIKEKFSEYEGVPEAWSKAQRNLAMKHFRESVDNGRLAMELFFKAIFQNNKSLENQKPNIGSFLSEQPKEFRELIMSQISSYERLQNQQFKHNLPDNLREDEIRYILNTTYLIMDYMERKSHD</sequence>
<dbReference type="HOGENOM" id="CLU_1169493_0_0_9"/>